<reference evidence="4 5" key="1">
    <citation type="submission" date="2021-08" db="EMBL/GenBank/DDBJ databases">
        <title>Streptomyces sp. PTM05 isolated from lichen.</title>
        <authorList>
            <person name="Somphong A."/>
            <person name="Phongsopitanun W."/>
            <person name="Tanasupawat S."/>
        </authorList>
    </citation>
    <scope>NUCLEOTIDE SEQUENCE [LARGE SCALE GENOMIC DNA]</scope>
    <source>
        <strain evidence="4 5">Ptm05</strain>
    </source>
</reference>
<dbReference type="InterPro" id="IPR016032">
    <property type="entry name" value="Sig_transdc_resp-reg_C-effctor"/>
</dbReference>
<dbReference type="EMBL" id="JAINVZ010000013">
    <property type="protein sequence ID" value="MBY8886982.1"/>
    <property type="molecule type" value="Genomic_DNA"/>
</dbReference>
<evidence type="ECO:0000313" key="5">
    <source>
        <dbReference type="Proteomes" id="UP001198565"/>
    </source>
</evidence>
<dbReference type="InterPro" id="IPR003593">
    <property type="entry name" value="AAA+_ATPase"/>
</dbReference>
<dbReference type="SMART" id="SM00421">
    <property type="entry name" value="HTH_LUXR"/>
    <property type="match status" value="1"/>
</dbReference>
<organism evidence="4 5">
    <name type="scientific">Streptantibioticus parmotrematis</name>
    <dbReference type="NCBI Taxonomy" id="2873249"/>
    <lineage>
        <taxon>Bacteria</taxon>
        <taxon>Bacillati</taxon>
        <taxon>Actinomycetota</taxon>
        <taxon>Actinomycetes</taxon>
        <taxon>Kitasatosporales</taxon>
        <taxon>Streptomycetaceae</taxon>
        <taxon>Streptantibioticus</taxon>
    </lineage>
</organism>
<dbReference type="PROSITE" id="PS00622">
    <property type="entry name" value="HTH_LUXR_1"/>
    <property type="match status" value="1"/>
</dbReference>
<dbReference type="RefSeq" id="WP_222979738.1">
    <property type="nucleotide sequence ID" value="NZ_JAINVZ010000013.1"/>
</dbReference>
<evidence type="ECO:0000256" key="2">
    <source>
        <dbReference type="ARBA" id="ARBA00022840"/>
    </source>
</evidence>
<dbReference type="SUPFAM" id="SSF52540">
    <property type="entry name" value="P-loop containing nucleoside triphosphate hydrolases"/>
    <property type="match status" value="1"/>
</dbReference>
<evidence type="ECO:0000259" key="3">
    <source>
        <dbReference type="PROSITE" id="PS50043"/>
    </source>
</evidence>
<dbReference type="SMART" id="SM00382">
    <property type="entry name" value="AAA"/>
    <property type="match status" value="1"/>
</dbReference>
<dbReference type="Pfam" id="PF00196">
    <property type="entry name" value="GerE"/>
    <property type="match status" value="1"/>
</dbReference>
<dbReference type="Pfam" id="PF13191">
    <property type="entry name" value="AAA_16"/>
    <property type="match status" value="1"/>
</dbReference>
<keyword evidence="1" id="KW-0547">Nucleotide-binding</keyword>
<dbReference type="Proteomes" id="UP001198565">
    <property type="component" value="Unassembled WGS sequence"/>
</dbReference>
<comment type="caution">
    <text evidence="4">The sequence shown here is derived from an EMBL/GenBank/DDBJ whole genome shotgun (WGS) entry which is preliminary data.</text>
</comment>
<feature type="domain" description="HTH luxR-type" evidence="3">
    <location>
        <begin position="856"/>
        <end position="921"/>
    </location>
</feature>
<dbReference type="InterPro" id="IPR036388">
    <property type="entry name" value="WH-like_DNA-bd_sf"/>
</dbReference>
<dbReference type="InterPro" id="IPR011990">
    <property type="entry name" value="TPR-like_helical_dom_sf"/>
</dbReference>
<proteinExistence type="predicted"/>
<dbReference type="Gene3D" id="1.25.40.10">
    <property type="entry name" value="Tetratricopeptide repeat domain"/>
    <property type="match status" value="1"/>
</dbReference>
<evidence type="ECO:0000256" key="1">
    <source>
        <dbReference type="ARBA" id="ARBA00022741"/>
    </source>
</evidence>
<dbReference type="SUPFAM" id="SSF48452">
    <property type="entry name" value="TPR-like"/>
    <property type="match status" value="1"/>
</dbReference>
<keyword evidence="2" id="KW-0067">ATP-binding</keyword>
<name>A0ABS7QYX5_9ACTN</name>
<dbReference type="InterPro" id="IPR027417">
    <property type="entry name" value="P-loop_NTPase"/>
</dbReference>
<dbReference type="Gene3D" id="1.10.10.10">
    <property type="entry name" value="Winged helix-like DNA-binding domain superfamily/Winged helix DNA-binding domain"/>
    <property type="match status" value="1"/>
</dbReference>
<dbReference type="PANTHER" id="PTHR16305:SF35">
    <property type="entry name" value="TRANSCRIPTIONAL ACTIVATOR DOMAIN"/>
    <property type="match status" value="1"/>
</dbReference>
<evidence type="ECO:0000313" key="4">
    <source>
        <dbReference type="EMBL" id="MBY8886982.1"/>
    </source>
</evidence>
<gene>
    <name evidence="4" type="ORF">K7472_19275</name>
</gene>
<dbReference type="PRINTS" id="PR00038">
    <property type="entry name" value="HTHLUXR"/>
</dbReference>
<dbReference type="InterPro" id="IPR000792">
    <property type="entry name" value="Tscrpt_reg_LuxR_C"/>
</dbReference>
<dbReference type="InterPro" id="IPR041664">
    <property type="entry name" value="AAA_16"/>
</dbReference>
<keyword evidence="5" id="KW-1185">Reference proteome</keyword>
<dbReference type="PROSITE" id="PS50043">
    <property type="entry name" value="HTH_LUXR_2"/>
    <property type="match status" value="1"/>
</dbReference>
<dbReference type="SUPFAM" id="SSF46894">
    <property type="entry name" value="C-terminal effector domain of the bipartite response regulators"/>
    <property type="match status" value="1"/>
</dbReference>
<dbReference type="CDD" id="cd06170">
    <property type="entry name" value="LuxR_C_like"/>
    <property type="match status" value="1"/>
</dbReference>
<sequence length="922" mass="98917">MSVLIGRLVELGVIEGLLGDLQSDQGRSLLIEGEPGIGKSTLLSSVLSRAAERGCEVRSATCDEENRQFQLSRVSRVLGFDEAYRDAAPPEPAGLGDPVAARVERFLTLVDRMCVERPLVLGIEDLESADDDSLLLWRRLCRATAQLPLLLVGTARPESRRSALEQLRREVRGQRGVQLRLGPLGPQETARMVAEETGSPPGPRLIGRLESAAGNPFYIKELLAALVREGQISRREGTTELVDEQGAPAGSVVDGPLAVLVSSRVDFLTSETRATLRLAALLGPRFTVAELVSLEGSTPGTVLGSVEEALDAGVLEPVGPALRFRHGLLREALSADLSVTERDELRRRAAQALITAGAAVETVARVILPALATADGWELDWLTRNVSRLADRVPAVAVELLEHALPHTSADDPRHALLESQLVGVCFLLNRFSRVEELCRGILARTSDPHRIGQARWLLGITALRGGRYTQVLIEVDAAIRDPRLDAMWRARHSALRALALCFTGGPEAAGEATRVLALGEELGDPTTMGYALHAASVLSSRAGDRTASLAGIDRALAAIGTEPALIDLRLGLLGNRTSTLDDLGRYREAAETMALALGLAERVGAPRLSALLVQNASRCYTAGRWDDALAELGQVEQLPPGLRLIQHGVAALIEMRRSQWREASHRLAQLDGVEVPPGWPSSGGNLLVARSLAASRAGRPHDGMRILAVLLSREYERNMETRSDWLPDLVRLALAAGDTGTAWAAAAAAARDAEHEPLPGKRAAAEWCRGLANADPAAVLAAADLHRSAGRVPDLGAALEDAAVLQAQSGDRQTACGTLGEALAVYHDLGATWDSRRATERLRFLGVRASGRRRPKTGWDSLTATESRVASLVAEGRSNPDIAERLLLSRRTVETHVSHILAKLSATSRKEIRDMAAGRDQ</sequence>
<accession>A0ABS7QYX5</accession>
<dbReference type="PANTHER" id="PTHR16305">
    <property type="entry name" value="TESTICULAR SOLUBLE ADENYLYL CYCLASE"/>
    <property type="match status" value="1"/>
</dbReference>
<protein>
    <submittedName>
        <fullName evidence="4">LuxR C-terminal-related transcriptional regulator</fullName>
    </submittedName>
</protein>